<dbReference type="EMBL" id="JACSDY010000005">
    <property type="protein sequence ID" value="KAF7427766.1"/>
    <property type="molecule type" value="Genomic_DNA"/>
</dbReference>
<name>A0A834P5M9_VESPE</name>
<gene>
    <name evidence="1" type="ORF">H0235_007460</name>
</gene>
<protein>
    <submittedName>
        <fullName evidence="1">Uncharacterized protein</fullName>
    </submittedName>
</protein>
<evidence type="ECO:0000313" key="1">
    <source>
        <dbReference type="EMBL" id="KAF7427766.1"/>
    </source>
</evidence>
<comment type="caution">
    <text evidence="1">The sequence shown here is derived from an EMBL/GenBank/DDBJ whole genome shotgun (WGS) entry which is preliminary data.</text>
</comment>
<organism evidence="1 2">
    <name type="scientific">Vespula pensylvanica</name>
    <name type="common">Western yellow jacket</name>
    <name type="synonym">Wasp</name>
    <dbReference type="NCBI Taxonomy" id="30213"/>
    <lineage>
        <taxon>Eukaryota</taxon>
        <taxon>Metazoa</taxon>
        <taxon>Ecdysozoa</taxon>
        <taxon>Arthropoda</taxon>
        <taxon>Hexapoda</taxon>
        <taxon>Insecta</taxon>
        <taxon>Pterygota</taxon>
        <taxon>Neoptera</taxon>
        <taxon>Endopterygota</taxon>
        <taxon>Hymenoptera</taxon>
        <taxon>Apocrita</taxon>
        <taxon>Aculeata</taxon>
        <taxon>Vespoidea</taxon>
        <taxon>Vespidae</taxon>
        <taxon>Vespinae</taxon>
        <taxon>Vespula</taxon>
    </lineage>
</organism>
<dbReference type="AlphaFoldDB" id="A0A834P5M9"/>
<reference evidence="1" key="1">
    <citation type="journal article" date="2020" name="G3 (Bethesda)">
        <title>High-Quality Assemblies for Three Invasive Social Wasps from the &lt;i&gt;Vespula&lt;/i&gt; Genus.</title>
        <authorList>
            <person name="Harrop T.W.R."/>
            <person name="Guhlin J."/>
            <person name="McLaughlin G.M."/>
            <person name="Permina E."/>
            <person name="Stockwell P."/>
            <person name="Gilligan J."/>
            <person name="Le Lec M.F."/>
            <person name="Gruber M.A.M."/>
            <person name="Quinn O."/>
            <person name="Lovegrove M."/>
            <person name="Duncan E.J."/>
            <person name="Remnant E.J."/>
            <person name="Van Eeckhoven J."/>
            <person name="Graham B."/>
            <person name="Knapp R.A."/>
            <person name="Langford K.W."/>
            <person name="Kronenberg Z."/>
            <person name="Press M.O."/>
            <person name="Eacker S.M."/>
            <person name="Wilson-Rankin E.E."/>
            <person name="Purcell J."/>
            <person name="Lester P.J."/>
            <person name="Dearden P.K."/>
        </authorList>
    </citation>
    <scope>NUCLEOTIDE SEQUENCE</scope>
    <source>
        <strain evidence="1">Volc-1</strain>
    </source>
</reference>
<keyword evidence="2" id="KW-1185">Reference proteome</keyword>
<evidence type="ECO:0000313" key="2">
    <source>
        <dbReference type="Proteomes" id="UP000600918"/>
    </source>
</evidence>
<sequence>MKINLRLPYKQPTLLITKLTNWDGFRDMIESTLTCNIRFKTTKDINTALENFTILLQTTSIKERRLAIKLWKRNKNRHDKENLVENYQEPQNTTPKISIPSWNDRNGERISNPTKILKVAHYIQLGIYTNSRNGGY</sequence>
<dbReference type="Proteomes" id="UP000600918">
    <property type="component" value="Unassembled WGS sequence"/>
</dbReference>
<proteinExistence type="predicted"/>
<accession>A0A834P5M9</accession>